<keyword evidence="2" id="KW-1185">Reference proteome</keyword>
<comment type="caution">
    <text evidence="1">The sequence shown here is derived from an EMBL/GenBank/DDBJ whole genome shotgun (WGS) entry which is preliminary data.</text>
</comment>
<name>A0A7Z9DY26_9CYAN</name>
<reference evidence="1" key="1">
    <citation type="submission" date="2019-10" db="EMBL/GenBank/DDBJ databases">
        <authorList>
            <consortium name="Genoscope - CEA"/>
            <person name="William W."/>
        </authorList>
    </citation>
    <scope>NUCLEOTIDE SEQUENCE [LARGE SCALE GENOMIC DNA]</scope>
    <source>
        <strain evidence="1">BBR_PRJEB10994</strain>
    </source>
</reference>
<sequence>MAIQTSIANQKPDIEQIISVITKPMLTEICHQVIFSYGDELRLDFGEMSAYTHPKLAHLRKGSWQFGTRATPWVFKQGDQILTYSLPVNIDAEIDQIEIDAVKKVLQQLENKELIDFVIDAGNISLTLFFESYYKLILEPDLQDNSGLAYWELFMPTEQILTVGPGFFWECKSIHERY</sequence>
<evidence type="ECO:0000313" key="1">
    <source>
        <dbReference type="EMBL" id="VXD15305.1"/>
    </source>
</evidence>
<dbReference type="AlphaFoldDB" id="A0A7Z9DY26"/>
<gene>
    <name evidence="1" type="ORF">PL9631_120037</name>
</gene>
<proteinExistence type="predicted"/>
<organism evidence="1 2">
    <name type="scientific">Planktothrix paucivesiculata PCC 9631</name>
    <dbReference type="NCBI Taxonomy" id="671071"/>
    <lineage>
        <taxon>Bacteria</taxon>
        <taxon>Bacillati</taxon>
        <taxon>Cyanobacteriota</taxon>
        <taxon>Cyanophyceae</taxon>
        <taxon>Oscillatoriophycideae</taxon>
        <taxon>Oscillatoriales</taxon>
        <taxon>Microcoleaceae</taxon>
        <taxon>Planktothrix</taxon>
    </lineage>
</organism>
<dbReference type="RefSeq" id="WP_083616276.1">
    <property type="nucleotide sequence ID" value="NZ_LR734982.1"/>
</dbReference>
<dbReference type="EMBL" id="CZCS02000024">
    <property type="protein sequence ID" value="VXD15305.1"/>
    <property type="molecule type" value="Genomic_DNA"/>
</dbReference>
<dbReference type="Proteomes" id="UP000182190">
    <property type="component" value="Unassembled WGS sequence"/>
</dbReference>
<evidence type="ECO:0000313" key="2">
    <source>
        <dbReference type="Proteomes" id="UP000182190"/>
    </source>
</evidence>
<protein>
    <submittedName>
        <fullName evidence="1">Uncharacterized protein</fullName>
    </submittedName>
</protein>
<accession>A0A7Z9DY26</accession>
<dbReference type="OrthoDB" id="5185189at2"/>